<dbReference type="OrthoDB" id="2438421at2759"/>
<evidence type="ECO:0000313" key="3">
    <source>
        <dbReference type="Proteomes" id="UP000076858"/>
    </source>
</evidence>
<evidence type="ECO:0000313" key="2">
    <source>
        <dbReference type="EMBL" id="KZS07306.1"/>
    </source>
</evidence>
<reference evidence="2 3" key="1">
    <citation type="submission" date="2016-03" db="EMBL/GenBank/DDBJ databases">
        <title>EvidentialGene: Evidence-directed Construction of Genes on Genomes.</title>
        <authorList>
            <person name="Gilbert D.G."/>
            <person name="Choi J.-H."/>
            <person name="Mockaitis K."/>
            <person name="Colbourne J."/>
            <person name="Pfrender M."/>
        </authorList>
    </citation>
    <scope>NUCLEOTIDE SEQUENCE [LARGE SCALE GENOMIC DNA]</scope>
    <source>
        <strain evidence="2 3">Xinb3</strain>
        <tissue evidence="2">Complete organism</tissue>
    </source>
</reference>
<proteinExistence type="predicted"/>
<gene>
    <name evidence="2" type="ORF">APZ42_029000</name>
</gene>
<feature type="region of interest" description="Disordered" evidence="1">
    <location>
        <begin position="1"/>
        <end position="50"/>
    </location>
</feature>
<organism evidence="2 3">
    <name type="scientific">Daphnia magna</name>
    <dbReference type="NCBI Taxonomy" id="35525"/>
    <lineage>
        <taxon>Eukaryota</taxon>
        <taxon>Metazoa</taxon>
        <taxon>Ecdysozoa</taxon>
        <taxon>Arthropoda</taxon>
        <taxon>Crustacea</taxon>
        <taxon>Branchiopoda</taxon>
        <taxon>Diplostraca</taxon>
        <taxon>Cladocera</taxon>
        <taxon>Anomopoda</taxon>
        <taxon>Daphniidae</taxon>
        <taxon>Daphnia</taxon>
    </lineage>
</organism>
<dbReference type="AlphaFoldDB" id="A0A164PZY3"/>
<feature type="compositionally biased region" description="Acidic residues" evidence="1">
    <location>
        <begin position="18"/>
        <end position="33"/>
    </location>
</feature>
<protein>
    <submittedName>
        <fullName evidence="2">Uncharacterized protein</fullName>
    </submittedName>
</protein>
<name>A0A164PZY3_9CRUS</name>
<dbReference type="EMBL" id="LRGB01002490">
    <property type="protein sequence ID" value="KZS07306.1"/>
    <property type="molecule type" value="Genomic_DNA"/>
</dbReference>
<sequence>MCTSPEEDVAGPSWEEVIASEEDDCDEESEDVEAGLHQREPGPPSGSTPIPLTGQSTWALWKTEYFRNWSETANGKIHAICKLYNVFFMGPWKAFSNFLLYLSRFYVELFNKFLKSLNTSYQLHITAFARERKVSPKHQAKMDKYLTRAFVTGNIPLLFTRNEDFIKFLKLRIPGFVPPTDFTMRRRHVPNEYDCIKKIVEPKIGQCTAVTNILDIWSSKHMCCFIGFNLKAVVRVLTDNGSNMFKALKVQFPEPSDPIPQSFDGSLESPLVEEEDEMVQLKLSDFTFGALTELLSINPDVDEEWLGLKKDLDDSYIFPEGQLLVQNLGRMKPVSFVVEDGLKVLDPTAVSAVQRAVDIINLIRKIAILDPRFKTDWIASSRLNEEDVLDCVKSELVYRFRQTKDESPIVPDAHSPGWPLLNQNQIRYDSPTGQPESKILFIKYDRLLLTFFVKKRKVIFPFSSKTRLREPFDLQRALHEFDALHPCSGMMDLSLYSNHHVKNSHGTGWQSSQCKSLCNMEEKQCNNYPVQYPTQKSEH</sequence>
<keyword evidence="3" id="KW-1185">Reference proteome</keyword>
<evidence type="ECO:0000256" key="1">
    <source>
        <dbReference type="SAM" id="MobiDB-lite"/>
    </source>
</evidence>
<accession>A0A164PZY3</accession>
<dbReference type="Proteomes" id="UP000076858">
    <property type="component" value="Unassembled WGS sequence"/>
</dbReference>
<comment type="caution">
    <text evidence="2">The sequence shown here is derived from an EMBL/GenBank/DDBJ whole genome shotgun (WGS) entry which is preliminary data.</text>
</comment>